<proteinExistence type="predicted"/>
<dbReference type="Proteomes" id="UP001432014">
    <property type="component" value="Chromosome"/>
</dbReference>
<evidence type="ECO:0000313" key="5">
    <source>
        <dbReference type="Proteomes" id="UP001432014"/>
    </source>
</evidence>
<dbReference type="EMBL" id="CP108482">
    <property type="protein sequence ID" value="WUS55785.1"/>
    <property type="molecule type" value="Genomic_DNA"/>
</dbReference>
<dbReference type="InterPro" id="IPR012495">
    <property type="entry name" value="TadE-like_dom"/>
</dbReference>
<evidence type="ECO:0000313" key="4">
    <source>
        <dbReference type="EMBL" id="WUS55785.1"/>
    </source>
</evidence>
<feature type="compositionally biased region" description="Basic residues" evidence="1">
    <location>
        <begin position="1"/>
        <end position="10"/>
    </location>
</feature>
<accession>A0ABZ1W4V9</accession>
<feature type="domain" description="TadE-like" evidence="3">
    <location>
        <begin position="25"/>
        <end position="67"/>
    </location>
</feature>
<keyword evidence="2" id="KW-0472">Membrane</keyword>
<keyword evidence="5" id="KW-1185">Reference proteome</keyword>
<keyword evidence="2" id="KW-1133">Transmembrane helix</keyword>
<feature type="region of interest" description="Disordered" evidence="1">
    <location>
        <begin position="1"/>
        <end position="23"/>
    </location>
</feature>
<organism evidence="4 5">
    <name type="scientific">Kitasatospora herbaricolor</name>
    <dbReference type="NCBI Taxonomy" id="68217"/>
    <lineage>
        <taxon>Bacteria</taxon>
        <taxon>Bacillati</taxon>
        <taxon>Actinomycetota</taxon>
        <taxon>Actinomycetes</taxon>
        <taxon>Kitasatosporales</taxon>
        <taxon>Streptomycetaceae</taxon>
        <taxon>Kitasatospora</taxon>
    </lineage>
</organism>
<reference evidence="4 5" key="1">
    <citation type="submission" date="2022-10" db="EMBL/GenBank/DDBJ databases">
        <title>The complete genomes of actinobacterial strains from the NBC collection.</title>
        <authorList>
            <person name="Joergensen T.S."/>
            <person name="Alvarez Arevalo M."/>
            <person name="Sterndorff E.B."/>
            <person name="Faurdal D."/>
            <person name="Vuksanovic O."/>
            <person name="Mourched A.-S."/>
            <person name="Charusanti P."/>
            <person name="Shaw S."/>
            <person name="Blin K."/>
            <person name="Weber T."/>
        </authorList>
    </citation>
    <scope>NUCLEOTIDE SEQUENCE [LARGE SCALE GENOMIC DNA]</scope>
    <source>
        <strain evidence="4 5">NBC_01247</strain>
    </source>
</reference>
<sequence>MSRPRGRRQCRYGPAGRSGRRPDEGSAAIEAAILVPALLTFILLAIAAGRIQTAGSTVEAAARAAARTASITREPGGIDTAARAAADRVLRQDGVSCQVLGIDLERRVLETPAGPVATMVATVTCEISLRDVLVPGMPGTKALRGEFTSVVDRYRGQ</sequence>
<dbReference type="RefSeq" id="WP_329499590.1">
    <property type="nucleotide sequence ID" value="NZ_CP108460.1"/>
</dbReference>
<keyword evidence="2" id="KW-0812">Transmembrane</keyword>
<name>A0ABZ1W4V9_9ACTN</name>
<gene>
    <name evidence="4" type="ORF">OG469_09810</name>
</gene>
<dbReference type="Pfam" id="PF07811">
    <property type="entry name" value="TadE"/>
    <property type="match status" value="1"/>
</dbReference>
<feature type="transmembrane region" description="Helical" evidence="2">
    <location>
        <begin position="27"/>
        <end position="48"/>
    </location>
</feature>
<protein>
    <submittedName>
        <fullName evidence="4">Pilus assembly protein</fullName>
    </submittedName>
</protein>
<evidence type="ECO:0000259" key="3">
    <source>
        <dbReference type="Pfam" id="PF07811"/>
    </source>
</evidence>
<evidence type="ECO:0000256" key="2">
    <source>
        <dbReference type="SAM" id="Phobius"/>
    </source>
</evidence>
<evidence type="ECO:0000256" key="1">
    <source>
        <dbReference type="SAM" id="MobiDB-lite"/>
    </source>
</evidence>